<dbReference type="Proteomes" id="UP001152531">
    <property type="component" value="Unassembled WGS sequence"/>
</dbReference>
<evidence type="ECO:0000313" key="1">
    <source>
        <dbReference type="EMBL" id="CAH6722404.1"/>
    </source>
</evidence>
<sequence length="374" mass="45060">MGIFDSPKSTDKRHGVIKPKKLRNSYNERKNDRGILSKLNSFLSNYSLNNYENNIDVTNLQKSYYDIQSPKKARFESASSPLDENKSNWMKRNDQLNKQKEKDFQRQREIEIDFRKKESQKERLKQLQRYEVNQYEEIDSLRKENIELKSNNNHLLTTNHQANKQLQSITESYNRSQDLLHVKNEENKKLIQENQDLMKNLNQLSQELELVNKTNKSLIEENKTLKQDSIDHLELKIQLNSSNYLINLKMMEIEFMENNLIKNPTIKFQYYNEIHDKLIEYEMIFSNYKLFKQDKAYIMKNYNYETLIDWKIILNKLNNKLYENFQKRNNKNQGQSSQRSHFKVINYLSIIHNLRLKIYELLNIIDEILIILNA</sequence>
<reference evidence="1" key="1">
    <citation type="submission" date="2022-06" db="EMBL/GenBank/DDBJ databases">
        <authorList>
            <person name="Legras J.-L."/>
            <person name="Devillers H."/>
            <person name="Grondin C."/>
        </authorList>
    </citation>
    <scope>NUCLEOTIDE SEQUENCE</scope>
    <source>
        <strain evidence="1">CLIB 1444</strain>
    </source>
</reference>
<name>A0ACA9YCD7_9ASCO</name>
<evidence type="ECO:0000313" key="2">
    <source>
        <dbReference type="Proteomes" id="UP001152531"/>
    </source>
</evidence>
<protein>
    <submittedName>
        <fullName evidence="1">Uncharacterized protein</fullName>
    </submittedName>
</protein>
<keyword evidence="2" id="KW-1185">Reference proteome</keyword>
<accession>A0ACA9YCD7</accession>
<comment type="caution">
    <text evidence="1">The sequence shown here is derived from an EMBL/GenBank/DDBJ whole genome shotgun (WGS) entry which is preliminary data.</text>
</comment>
<organism evidence="1 2">
    <name type="scientific">[Candida] jaroonii</name>
    <dbReference type="NCBI Taxonomy" id="467808"/>
    <lineage>
        <taxon>Eukaryota</taxon>
        <taxon>Fungi</taxon>
        <taxon>Dikarya</taxon>
        <taxon>Ascomycota</taxon>
        <taxon>Saccharomycotina</taxon>
        <taxon>Pichiomycetes</taxon>
        <taxon>Debaryomycetaceae</taxon>
        <taxon>Yamadazyma</taxon>
    </lineage>
</organism>
<proteinExistence type="predicted"/>
<dbReference type="EMBL" id="CALSDN010000009">
    <property type="protein sequence ID" value="CAH6722404.1"/>
    <property type="molecule type" value="Genomic_DNA"/>
</dbReference>
<gene>
    <name evidence="1" type="ORF">CLIB1444_09S02828</name>
</gene>